<evidence type="ECO:0000313" key="17">
    <source>
        <dbReference type="Proteomes" id="UP000488956"/>
    </source>
</evidence>
<dbReference type="EMBL" id="QXFY01002827">
    <property type="protein sequence ID" value="KAE9291886.1"/>
    <property type="molecule type" value="Genomic_DNA"/>
</dbReference>
<keyword evidence="11" id="KW-1185">Reference proteome</keyword>
<dbReference type="EMBL" id="QXGB01002831">
    <property type="protein sequence ID" value="KAE9174687.1"/>
    <property type="molecule type" value="Genomic_DNA"/>
</dbReference>
<evidence type="ECO:0000313" key="9">
    <source>
        <dbReference type="EMBL" id="KAE9291886.1"/>
    </source>
</evidence>
<dbReference type="Proteomes" id="UP000460718">
    <property type="component" value="Unassembled WGS sequence"/>
</dbReference>
<evidence type="ECO:0000313" key="8">
    <source>
        <dbReference type="EMBL" id="KAE9184153.1"/>
    </source>
</evidence>
<evidence type="ECO:0000313" key="3">
    <source>
        <dbReference type="EMBL" id="KAE8975313.1"/>
    </source>
</evidence>
<accession>A0A6A3QCI3</accession>
<name>A0A6A3QCI3_9STRA</name>
<evidence type="ECO:0000256" key="1">
    <source>
        <dbReference type="SAM" id="SignalP"/>
    </source>
</evidence>
<dbReference type="AlphaFoldDB" id="A0A6A3QCI3"/>
<organism evidence="5 13">
    <name type="scientific">Phytophthora fragariae</name>
    <dbReference type="NCBI Taxonomy" id="53985"/>
    <lineage>
        <taxon>Eukaryota</taxon>
        <taxon>Sar</taxon>
        <taxon>Stramenopiles</taxon>
        <taxon>Oomycota</taxon>
        <taxon>Peronosporomycetes</taxon>
        <taxon>Peronosporales</taxon>
        <taxon>Peronosporaceae</taxon>
        <taxon>Phytophthora</taxon>
    </lineage>
</organism>
<protein>
    <recommendedName>
        <fullName evidence="18">RxLR effector protein</fullName>
    </recommendedName>
</protein>
<dbReference type="EMBL" id="QXGC01002838">
    <property type="protein sequence ID" value="KAE9181252.1"/>
    <property type="molecule type" value="Genomic_DNA"/>
</dbReference>
<sequence>MKSIVECYLLISLLFTAASSAPAIGFNDLVGASTRAPSTHSNGSALAIQPTSPTTPLFSIRSLTAASTIESTYKNWVAPLTKSRDTACYREAHIAKTCPLEFNHKLGMCWAQCPLAYPVKCG</sequence>
<comment type="caution">
    <text evidence="5">The sequence shown here is derived from an EMBL/GenBank/DDBJ whole genome shotgun (WGS) entry which is preliminary data.</text>
</comment>
<dbReference type="EMBL" id="QXFW01002800">
    <property type="protein sequence ID" value="KAE8975313.1"/>
    <property type="molecule type" value="Genomic_DNA"/>
</dbReference>
<evidence type="ECO:0000313" key="13">
    <source>
        <dbReference type="Proteomes" id="UP000441208"/>
    </source>
</evidence>
<dbReference type="Proteomes" id="UP000441208">
    <property type="component" value="Unassembled WGS sequence"/>
</dbReference>
<evidence type="ECO:0000313" key="10">
    <source>
        <dbReference type="Proteomes" id="UP000429523"/>
    </source>
</evidence>
<gene>
    <name evidence="8" type="ORF">PF002_g26513</name>
    <name evidence="7" type="ORF">PF004_g24600</name>
    <name evidence="6" type="ORF">PF005_g25746</name>
    <name evidence="5" type="ORF">PF007_g25791</name>
    <name evidence="9" type="ORF">PF008_g25212</name>
    <name evidence="2" type="ORF">PF009_g26421</name>
    <name evidence="4" type="ORF">PF010_g25250</name>
    <name evidence="3" type="ORF">PF011_g24527</name>
</gene>
<dbReference type="Proteomes" id="UP000486351">
    <property type="component" value="Unassembled WGS sequence"/>
</dbReference>
<evidence type="ECO:0000313" key="11">
    <source>
        <dbReference type="Proteomes" id="UP000433483"/>
    </source>
</evidence>
<dbReference type="Proteomes" id="UP000488956">
    <property type="component" value="Unassembled WGS sequence"/>
</dbReference>
<dbReference type="EMBL" id="QXGD01002788">
    <property type="protein sequence ID" value="KAE9184153.1"/>
    <property type="molecule type" value="Genomic_DNA"/>
</dbReference>
<evidence type="ECO:0000313" key="15">
    <source>
        <dbReference type="Proteomes" id="UP000476176"/>
    </source>
</evidence>
<evidence type="ECO:0000313" key="5">
    <source>
        <dbReference type="EMBL" id="KAE9073472.1"/>
    </source>
</evidence>
<dbReference type="Proteomes" id="UP000429523">
    <property type="component" value="Unassembled WGS sequence"/>
</dbReference>
<feature type="signal peptide" evidence="1">
    <location>
        <begin position="1"/>
        <end position="20"/>
    </location>
</feature>
<dbReference type="EMBL" id="QXFX01002865">
    <property type="protein sequence ID" value="KAE9073019.1"/>
    <property type="molecule type" value="Genomic_DNA"/>
</dbReference>
<evidence type="ECO:0008006" key="18">
    <source>
        <dbReference type="Google" id="ProtNLM"/>
    </source>
</evidence>
<feature type="chain" id="PRO_5036165659" description="RxLR effector protein" evidence="1">
    <location>
        <begin position="21"/>
        <end position="122"/>
    </location>
</feature>
<evidence type="ECO:0000313" key="2">
    <source>
        <dbReference type="EMBL" id="KAE8923324.1"/>
    </source>
</evidence>
<evidence type="ECO:0000313" key="16">
    <source>
        <dbReference type="Proteomes" id="UP000486351"/>
    </source>
</evidence>
<dbReference type="Proteomes" id="UP000433483">
    <property type="component" value="Unassembled WGS sequence"/>
</dbReference>
<evidence type="ECO:0000313" key="6">
    <source>
        <dbReference type="EMBL" id="KAE9174687.1"/>
    </source>
</evidence>
<feature type="non-terminal residue" evidence="5">
    <location>
        <position position="122"/>
    </location>
</feature>
<dbReference type="Proteomes" id="UP000440367">
    <property type="component" value="Unassembled WGS sequence"/>
</dbReference>
<evidence type="ECO:0000313" key="7">
    <source>
        <dbReference type="EMBL" id="KAE9181252.1"/>
    </source>
</evidence>
<dbReference type="EMBL" id="QXFZ01002821">
    <property type="protein sequence ID" value="KAE9073472.1"/>
    <property type="molecule type" value="Genomic_DNA"/>
</dbReference>
<evidence type="ECO:0000313" key="12">
    <source>
        <dbReference type="Proteomes" id="UP000440367"/>
    </source>
</evidence>
<dbReference type="OrthoDB" id="106209at2759"/>
<evidence type="ECO:0000313" key="14">
    <source>
        <dbReference type="Proteomes" id="UP000460718"/>
    </source>
</evidence>
<dbReference type="EMBL" id="QXGF01002809">
    <property type="protein sequence ID" value="KAE8923324.1"/>
    <property type="molecule type" value="Genomic_DNA"/>
</dbReference>
<dbReference type="Proteomes" id="UP000476176">
    <property type="component" value="Unassembled WGS sequence"/>
</dbReference>
<proteinExistence type="predicted"/>
<evidence type="ECO:0000313" key="4">
    <source>
        <dbReference type="EMBL" id="KAE9073019.1"/>
    </source>
</evidence>
<reference evidence="10 11" key="1">
    <citation type="submission" date="2018-08" db="EMBL/GenBank/DDBJ databases">
        <title>Genomic investigation of the strawberry pathogen Phytophthora fragariae indicates pathogenicity is determined by transcriptional variation in three key races.</title>
        <authorList>
            <person name="Adams T.M."/>
            <person name="Armitage A.D."/>
            <person name="Sobczyk M.K."/>
            <person name="Bates H.J."/>
            <person name="Dunwell J.M."/>
            <person name="Nellist C.F."/>
            <person name="Harrison R.J."/>
        </authorList>
    </citation>
    <scope>NUCLEOTIDE SEQUENCE [LARGE SCALE GENOMIC DNA]</scope>
    <source>
        <strain evidence="8 12">BC-1</strain>
        <strain evidence="7 15">BC-23</strain>
        <strain evidence="6 11">NOV-27</strain>
        <strain evidence="5 13">NOV-71</strain>
        <strain evidence="9 16">NOV-77</strain>
        <strain evidence="2 10">NOV-9</strain>
        <strain evidence="4 17">ONT-3</strain>
        <strain evidence="3 14">SCRP245</strain>
    </source>
</reference>
<keyword evidence="1" id="KW-0732">Signal</keyword>